<dbReference type="AlphaFoldDB" id="A0A7C9HSH0"/>
<name>A0A7C9HSH0_9DEIO</name>
<feature type="compositionally biased region" description="Polar residues" evidence="1">
    <location>
        <begin position="290"/>
        <end position="303"/>
    </location>
</feature>
<keyword evidence="4" id="KW-1185">Reference proteome</keyword>
<reference evidence="3 4" key="1">
    <citation type="submission" date="2019-12" db="EMBL/GenBank/DDBJ databases">
        <title>Deinococcus sp. HMF7620 Genome sequencing and assembly.</title>
        <authorList>
            <person name="Kang H."/>
            <person name="Kim H."/>
            <person name="Joh K."/>
        </authorList>
    </citation>
    <scope>NUCLEOTIDE SEQUENCE [LARGE SCALE GENOMIC DNA]</scope>
    <source>
        <strain evidence="3 4">HMF7620</strain>
    </source>
</reference>
<feature type="chain" id="PRO_5028934093" evidence="2">
    <location>
        <begin position="21"/>
        <end position="310"/>
    </location>
</feature>
<gene>
    <name evidence="3" type="ORF">GO986_12300</name>
</gene>
<sequence length="310" mass="33441">MKTTRLFMLTAALLGSSVQATGITPPTQISNAYDFYKRNKAWLTSLTDLQSISDRIFNEDNMKNIAGVMLQRLADQGFNTLGINPDGFLNDMQAQIDAIKAEINKGQAYIASGAFMKPGTKDVDTSIAFNPTLQQMKRDSAVQRLQADEQTKVQLQNTADSAKTVEETLKTSETLQDRAKDVASQSLELGNTLNGVDSTRDGVQVLGQIILEDMNNRAMSDAALAAQFAQLARSMDITNQTMGAVVSDIIAKKKGEAQARQQIVEEQVAQSVARADQTAQTIESTGVTISNLTAPTTPSSTSVGDLLRGN</sequence>
<keyword evidence="2" id="KW-0732">Signal</keyword>
<accession>A0A7C9HSH0</accession>
<evidence type="ECO:0000256" key="2">
    <source>
        <dbReference type="SAM" id="SignalP"/>
    </source>
</evidence>
<proteinExistence type="predicted"/>
<dbReference type="Proteomes" id="UP000483286">
    <property type="component" value="Unassembled WGS sequence"/>
</dbReference>
<organism evidence="3 4">
    <name type="scientific">Deinococcus arboris</name>
    <dbReference type="NCBI Taxonomy" id="2682977"/>
    <lineage>
        <taxon>Bacteria</taxon>
        <taxon>Thermotogati</taxon>
        <taxon>Deinococcota</taxon>
        <taxon>Deinococci</taxon>
        <taxon>Deinococcales</taxon>
        <taxon>Deinococcaceae</taxon>
        <taxon>Deinococcus</taxon>
    </lineage>
</organism>
<dbReference type="RefSeq" id="WP_157459602.1">
    <property type="nucleotide sequence ID" value="NZ_WQLB01000015.1"/>
</dbReference>
<feature type="signal peptide" evidence="2">
    <location>
        <begin position="1"/>
        <end position="20"/>
    </location>
</feature>
<evidence type="ECO:0000313" key="3">
    <source>
        <dbReference type="EMBL" id="MVN87547.1"/>
    </source>
</evidence>
<evidence type="ECO:0000313" key="4">
    <source>
        <dbReference type="Proteomes" id="UP000483286"/>
    </source>
</evidence>
<evidence type="ECO:0000256" key="1">
    <source>
        <dbReference type="SAM" id="MobiDB-lite"/>
    </source>
</evidence>
<comment type="caution">
    <text evidence="3">The sequence shown here is derived from an EMBL/GenBank/DDBJ whole genome shotgun (WGS) entry which is preliminary data.</text>
</comment>
<dbReference type="EMBL" id="WQLB01000015">
    <property type="protein sequence ID" value="MVN87547.1"/>
    <property type="molecule type" value="Genomic_DNA"/>
</dbReference>
<protein>
    <submittedName>
        <fullName evidence="3">Uncharacterized protein</fullName>
    </submittedName>
</protein>
<feature type="region of interest" description="Disordered" evidence="1">
    <location>
        <begin position="290"/>
        <end position="310"/>
    </location>
</feature>